<dbReference type="PANTHER" id="PTHR11767">
    <property type="entry name" value="INWARD RECTIFIER POTASSIUM CHANNEL"/>
    <property type="match status" value="1"/>
</dbReference>
<dbReference type="InterPro" id="IPR041647">
    <property type="entry name" value="IRK_C"/>
</dbReference>
<evidence type="ECO:0000256" key="12">
    <source>
        <dbReference type="SAM" id="MobiDB-lite"/>
    </source>
</evidence>
<dbReference type="SUPFAM" id="SSF81324">
    <property type="entry name" value="Voltage-gated potassium channels"/>
    <property type="match status" value="1"/>
</dbReference>
<keyword evidence="8 11" id="KW-0406">Ion transport</keyword>
<dbReference type="SUPFAM" id="SSF81296">
    <property type="entry name" value="E set domains"/>
    <property type="match status" value="1"/>
</dbReference>
<keyword evidence="3 11" id="KW-0633">Potassium transport</keyword>
<feature type="domain" description="Inward rectifier potassium channel C-terminal" evidence="15">
    <location>
        <begin position="280"/>
        <end position="452"/>
    </location>
</feature>
<evidence type="ECO:0000259" key="15">
    <source>
        <dbReference type="Pfam" id="PF17655"/>
    </source>
</evidence>
<evidence type="ECO:0000256" key="3">
    <source>
        <dbReference type="ARBA" id="ARBA00022538"/>
    </source>
</evidence>
<evidence type="ECO:0000256" key="5">
    <source>
        <dbReference type="ARBA" id="ARBA00022882"/>
    </source>
</evidence>
<accession>A0ABM1EZM6</accession>
<keyword evidence="9 13" id="KW-0472">Membrane</keyword>
<sequence>MTRAYSLDAVPVPARPGGGGAGRLLGDFTGGHHHHHHQMAGSRLAEGRSASVTAATKRRIVDNNGFLSVPEVTITSDEDINEAPLPLPPPAPPPAAEPFPPSSSPSPRRLPRGMSRYGGGKRERVQRRRIVQKNGGLNISLANVDNRKRQYIADVFTTLVDLKWRWTIAVFATGFLVSWTSFAVVWFLISYAHGDLDAANAGDAAWTPCVREQTSFASSFLFSLETQHTIGYGSRHITEECPEAILTLVVQSIVGVLIQCFVVGMVFSKISRPKKRAQTLMFSKTAVVCMRDGQLCMLFRVGDMRRSQIIEAHVRALVIKKKMTLEGETLPLHRYDLNVGFDAGTDRIFMIWPVTICHRIDATSPFYDMDADDFVAQKFEMVVILEGVIETTGMTTQARSSYLNGEILWGRRFQRLVTFQREDGLYRIDYSRFHNAIAVDTPRFSARQLDEIRDAAEEAAAAF</sequence>
<evidence type="ECO:0000313" key="17">
    <source>
        <dbReference type="RefSeq" id="XP_014677647.1"/>
    </source>
</evidence>
<evidence type="ECO:0000256" key="2">
    <source>
        <dbReference type="ARBA" id="ARBA00022448"/>
    </source>
</evidence>
<dbReference type="Proteomes" id="UP000695022">
    <property type="component" value="Unplaced"/>
</dbReference>
<evidence type="ECO:0000259" key="14">
    <source>
        <dbReference type="Pfam" id="PF01007"/>
    </source>
</evidence>
<evidence type="ECO:0000256" key="13">
    <source>
        <dbReference type="SAM" id="Phobius"/>
    </source>
</evidence>
<evidence type="ECO:0000256" key="10">
    <source>
        <dbReference type="ARBA" id="ARBA00023303"/>
    </source>
</evidence>
<keyword evidence="4 11" id="KW-0812">Transmembrane</keyword>
<feature type="region of interest" description="Disordered" evidence="12">
    <location>
        <begin position="80"/>
        <end position="126"/>
    </location>
</feature>
<dbReference type="Gene3D" id="1.10.287.70">
    <property type="match status" value="1"/>
</dbReference>
<evidence type="ECO:0000256" key="11">
    <source>
        <dbReference type="RuleBase" id="RU003822"/>
    </source>
</evidence>
<comment type="subcellular location">
    <subcellularLocation>
        <location evidence="1 11">Membrane</location>
        <topology evidence="1 11">Multi-pass membrane protein</topology>
    </subcellularLocation>
</comment>
<feature type="transmembrane region" description="Helical" evidence="13">
    <location>
        <begin position="244"/>
        <end position="267"/>
    </location>
</feature>
<proteinExistence type="inferred from homology"/>
<feature type="region of interest" description="Disordered" evidence="12">
    <location>
        <begin position="1"/>
        <end position="50"/>
    </location>
</feature>
<dbReference type="Pfam" id="PF17655">
    <property type="entry name" value="IRK_C"/>
    <property type="match status" value="1"/>
</dbReference>
<protein>
    <submittedName>
        <fullName evidence="17">G protein-activated inward rectifier potassium channel 3-like</fullName>
    </submittedName>
</protein>
<evidence type="ECO:0000256" key="8">
    <source>
        <dbReference type="ARBA" id="ARBA00023065"/>
    </source>
</evidence>
<name>A0ABM1EZM6_PRICU</name>
<keyword evidence="7 13" id="KW-1133">Transmembrane helix</keyword>
<dbReference type="GeneID" id="106817494"/>
<gene>
    <name evidence="17" type="primary">LOC106817494</name>
</gene>
<evidence type="ECO:0000256" key="4">
    <source>
        <dbReference type="ARBA" id="ARBA00022692"/>
    </source>
</evidence>
<keyword evidence="6 11" id="KW-0630">Potassium</keyword>
<keyword evidence="16" id="KW-1185">Reference proteome</keyword>
<evidence type="ECO:0000256" key="6">
    <source>
        <dbReference type="ARBA" id="ARBA00022958"/>
    </source>
</evidence>
<dbReference type="InterPro" id="IPR016449">
    <property type="entry name" value="K_chnl_inward-rec_Kir"/>
</dbReference>
<dbReference type="PANTHER" id="PTHR11767:SF102">
    <property type="entry name" value="INWARDLY RECTIFYING POTASSIUM CHANNEL 1, ISOFORM F"/>
    <property type="match status" value="1"/>
</dbReference>
<feature type="compositionally biased region" description="Pro residues" evidence="12">
    <location>
        <begin position="85"/>
        <end position="104"/>
    </location>
</feature>
<dbReference type="InterPro" id="IPR040445">
    <property type="entry name" value="Kir_TM"/>
</dbReference>
<comment type="similarity">
    <text evidence="11">Belongs to the inward rectifier-type potassium channel (TC 1.A.2.1) family.</text>
</comment>
<feature type="domain" description="Potassium channel inwardly rectifying transmembrane" evidence="14">
    <location>
        <begin position="131"/>
        <end position="273"/>
    </location>
</feature>
<dbReference type="InterPro" id="IPR014756">
    <property type="entry name" value="Ig_E-set"/>
</dbReference>
<keyword evidence="5 11" id="KW-0851">Voltage-gated channel</keyword>
<evidence type="ECO:0000256" key="7">
    <source>
        <dbReference type="ARBA" id="ARBA00022989"/>
    </source>
</evidence>
<feature type="transmembrane region" description="Helical" evidence="13">
    <location>
        <begin position="166"/>
        <end position="189"/>
    </location>
</feature>
<dbReference type="PRINTS" id="PR01320">
    <property type="entry name" value="KIRCHANNEL"/>
</dbReference>
<reference evidence="17" key="1">
    <citation type="submission" date="2025-08" db="UniProtKB">
        <authorList>
            <consortium name="RefSeq"/>
        </authorList>
    </citation>
    <scope>IDENTIFICATION</scope>
</reference>
<dbReference type="InterPro" id="IPR013518">
    <property type="entry name" value="K_chnl_inward-rec_Kir_cyto"/>
</dbReference>
<keyword evidence="10 11" id="KW-0407">Ion channel</keyword>
<dbReference type="RefSeq" id="XP_014677647.1">
    <property type="nucleotide sequence ID" value="XM_014822161.1"/>
</dbReference>
<evidence type="ECO:0000256" key="9">
    <source>
        <dbReference type="ARBA" id="ARBA00023136"/>
    </source>
</evidence>
<evidence type="ECO:0000313" key="16">
    <source>
        <dbReference type="Proteomes" id="UP000695022"/>
    </source>
</evidence>
<dbReference type="Pfam" id="PF01007">
    <property type="entry name" value="IRK"/>
    <property type="match status" value="1"/>
</dbReference>
<keyword evidence="2 11" id="KW-0813">Transport</keyword>
<organism evidence="16 17">
    <name type="scientific">Priapulus caudatus</name>
    <name type="common">Priapulid worm</name>
    <dbReference type="NCBI Taxonomy" id="37621"/>
    <lineage>
        <taxon>Eukaryota</taxon>
        <taxon>Metazoa</taxon>
        <taxon>Ecdysozoa</taxon>
        <taxon>Scalidophora</taxon>
        <taxon>Priapulida</taxon>
        <taxon>Priapulimorpha</taxon>
        <taxon>Priapulimorphida</taxon>
        <taxon>Priapulidae</taxon>
        <taxon>Priapulus</taxon>
    </lineage>
</organism>
<dbReference type="Gene3D" id="2.60.40.1400">
    <property type="entry name" value="G protein-activated inward rectifier potassium channel 1"/>
    <property type="match status" value="1"/>
</dbReference>
<evidence type="ECO:0000256" key="1">
    <source>
        <dbReference type="ARBA" id="ARBA00004141"/>
    </source>
</evidence>